<sequence length="329" mass="37384">MKSEISDFQGSYPESKDRSLTPTSTYQTEIHSQSPDASIPRNSALAAWLASLDNLARTIQLYTADASALRQECDPDRLAGREPASDDGAGITQADIFSEINKRIGKMQDMEAQLFECRAAIQALRNRSMTLVPINRLPSECISQILTMACTPEPVRKEDSILRRPQRPEKPFYLIFSSVCRRWRNVALDMPPVWASTEFSDAPSFKYSKLMLERSRGRPLYLRVNYPHLRALGRITNVLHLLQRYISNRYLSLTVIVTSREEAKSLLARLDEHMARPPQLIELALAIIDDKTREFPDVVGPEFIVSMPMGRVRYLHLISLHLLQCTIPA</sequence>
<proteinExistence type="predicted"/>
<organism evidence="2 3">
    <name type="scientific">Botryobasidium botryosum (strain FD-172 SS1)</name>
    <dbReference type="NCBI Taxonomy" id="930990"/>
    <lineage>
        <taxon>Eukaryota</taxon>
        <taxon>Fungi</taxon>
        <taxon>Dikarya</taxon>
        <taxon>Basidiomycota</taxon>
        <taxon>Agaricomycotina</taxon>
        <taxon>Agaricomycetes</taxon>
        <taxon>Cantharellales</taxon>
        <taxon>Botryobasidiaceae</taxon>
        <taxon>Botryobasidium</taxon>
    </lineage>
</organism>
<dbReference type="OrthoDB" id="2269034at2759"/>
<protein>
    <submittedName>
        <fullName evidence="2">Uncharacterized protein</fullName>
    </submittedName>
</protein>
<dbReference type="EMBL" id="KL198019">
    <property type="protein sequence ID" value="KDQ19251.1"/>
    <property type="molecule type" value="Genomic_DNA"/>
</dbReference>
<dbReference type="Proteomes" id="UP000027195">
    <property type="component" value="Unassembled WGS sequence"/>
</dbReference>
<dbReference type="HOGENOM" id="CLU_844644_0_0_1"/>
<name>A0A067N650_BOTB1</name>
<evidence type="ECO:0000313" key="2">
    <source>
        <dbReference type="EMBL" id="KDQ19251.1"/>
    </source>
</evidence>
<dbReference type="AlphaFoldDB" id="A0A067N650"/>
<dbReference type="InParanoid" id="A0A067N650"/>
<accession>A0A067N650</accession>
<gene>
    <name evidence="2" type="ORF">BOTBODRAFT_184322</name>
</gene>
<keyword evidence="3" id="KW-1185">Reference proteome</keyword>
<feature type="compositionally biased region" description="Polar residues" evidence="1">
    <location>
        <begin position="20"/>
        <end position="36"/>
    </location>
</feature>
<evidence type="ECO:0000313" key="3">
    <source>
        <dbReference type="Proteomes" id="UP000027195"/>
    </source>
</evidence>
<dbReference type="STRING" id="930990.A0A067N650"/>
<feature type="region of interest" description="Disordered" evidence="1">
    <location>
        <begin position="1"/>
        <end position="38"/>
    </location>
</feature>
<reference evidence="3" key="1">
    <citation type="journal article" date="2014" name="Proc. Natl. Acad. Sci. U.S.A.">
        <title>Extensive sampling of basidiomycete genomes demonstrates inadequacy of the white-rot/brown-rot paradigm for wood decay fungi.</title>
        <authorList>
            <person name="Riley R."/>
            <person name="Salamov A.A."/>
            <person name="Brown D.W."/>
            <person name="Nagy L.G."/>
            <person name="Floudas D."/>
            <person name="Held B.W."/>
            <person name="Levasseur A."/>
            <person name="Lombard V."/>
            <person name="Morin E."/>
            <person name="Otillar R."/>
            <person name="Lindquist E.A."/>
            <person name="Sun H."/>
            <person name="LaButti K.M."/>
            <person name="Schmutz J."/>
            <person name="Jabbour D."/>
            <person name="Luo H."/>
            <person name="Baker S.E."/>
            <person name="Pisabarro A.G."/>
            <person name="Walton J.D."/>
            <person name="Blanchette R.A."/>
            <person name="Henrissat B."/>
            <person name="Martin F."/>
            <person name="Cullen D."/>
            <person name="Hibbett D.S."/>
            <person name="Grigoriev I.V."/>
        </authorList>
    </citation>
    <scope>NUCLEOTIDE SEQUENCE [LARGE SCALE GENOMIC DNA]</scope>
    <source>
        <strain evidence="3">FD-172 SS1</strain>
    </source>
</reference>
<evidence type="ECO:0000256" key="1">
    <source>
        <dbReference type="SAM" id="MobiDB-lite"/>
    </source>
</evidence>